<reference evidence="4 5" key="1">
    <citation type="submission" date="2017-05" db="EMBL/GenBank/DDBJ databases">
        <title>Whole genome sequence of Pseudomonas putida isolate 1312 commercialized as a biostimulant.</title>
        <authorList>
            <person name="Crovadore J."/>
            <person name="Blanc P."/>
            <person name="Chablais R."/>
            <person name="Cochard B."/>
            <person name="Grizard D."/>
            <person name="Lefort F."/>
        </authorList>
    </citation>
    <scope>NUCLEOTIDE SEQUENCE [LARGE SCALE GENOMIC DNA]</scope>
    <source>
        <strain evidence="4 5">1312</strain>
    </source>
</reference>
<name>A0A1Y3LG02_PSEPU</name>
<sequence>MQLVSTQHYPPLHVASPRPYYIVAPAYRHNSAGIRVMHMLCHLLNRCGQDAYLYSSTTNPMWHTPLLTNELKQQHQQVGRRPIVVYPEVVSGNPIKARSVVRYLLNVPGLIAGDTEFADSEMIFAYGEHLLPKGAGVERILFLPPIDTSLFNNLDNAYDSHRKGWLIYPGRHTHALQEHPELAARCTLITNEWPATPREMAELFRRSEGIYCFSSTATALEAMLCGCPAVVLKSPFFDGTPLGIGEFGTHGLAFEDAPEAIEHARSGLPIVQQKYADLQARFWDQLASFIEQTQAMPCTDLQPDAMQEAAGGPDAQVAEWLRSRRPTDAQAELIARRLEDRRVDLPWFDFVIIPDGQPAAIEATRQSLQGQMYQQVAVHVPADCELATLNQLVLQQGTGQWLCFVRAGTTFTPFGLLMLALELLEGDHVRAVYADELVTTPQGTQQTLLRPDFNLDMLLASPAQLARHWFYRREVFLEACGFDLACAGAAELALLLHLIEDADGLDGLAHVSEPVCISPGEAAVHSPQEQAVLLRHLQRRGYTQAQVRMHRPGIHRIDYGHAEQPLVSLIVPCSGRLDHVQRCVHSVIEKTRYPHFEILLVNDGSSSPATRAWLDGLVAREQNRVSVLSDASVRDHATACNLAARHAQGEYLVLLHEDTVIVHDDWLDALLNHGQRPEVGIVGARLMHPNGMVDQAVQVLGLNGPGSSAFSGLPQDEGYMRRLELDQNLSVVSGACLLIRRALYQDVGGMDMRLAQRMGASLDLCLKARQAGYLTVWTPHAVLMCEGQCEYVPAEAVEAEQEALYGKWLSVIARDPAYNRNLSLQGAGFELETDPGLSWNPLSWRPLPVLLSMPGELAGTARSRIVDPALSMSIAGLADVRLALRPYLPAELERLQPDSWVMRRPASEVQIETLRRNARFTRAFKVGEVNANLPGLAEDDLAGALRWSAGVVDRLVVPTPALAEALQGFCSDIRVMPDRLHPARWGALATQRQPGSRPRIGWVAGQFDARVQRLMLEIVQALRADVDWVCLGECPPLLQPYLRELHGPVPYDDYPQKLMSLGLDLALAPLGDGWLDACRSNVRLLEYAACGYPVVCSDVLPYQGLPVTRVRNTPGDWVSAIQAHLAEPAASAKGAQALREQVLARHMLDEGYARQWLDAWLPG</sequence>
<dbReference type="EMBL" id="NFSB01000068">
    <property type="protein sequence ID" value="OUM35090.1"/>
    <property type="molecule type" value="Genomic_DNA"/>
</dbReference>
<accession>A0A1Y3LG02</accession>
<dbReference type="GO" id="GO:0016740">
    <property type="term" value="F:transferase activity"/>
    <property type="evidence" value="ECO:0007669"/>
    <property type="project" value="UniProtKB-KW"/>
</dbReference>
<organism evidence="4 5">
    <name type="scientific">Pseudomonas putida</name>
    <name type="common">Arthrobacter siderocapsulatus</name>
    <dbReference type="NCBI Taxonomy" id="303"/>
    <lineage>
        <taxon>Bacteria</taxon>
        <taxon>Pseudomonadati</taxon>
        <taxon>Pseudomonadota</taxon>
        <taxon>Gammaproteobacteria</taxon>
        <taxon>Pseudomonadales</taxon>
        <taxon>Pseudomonadaceae</taxon>
        <taxon>Pseudomonas</taxon>
    </lineage>
</organism>
<keyword evidence="1" id="KW-0472">Membrane</keyword>
<dbReference type="Pfam" id="PF00535">
    <property type="entry name" value="Glycos_transf_2"/>
    <property type="match status" value="1"/>
</dbReference>
<dbReference type="AlphaFoldDB" id="A0A1Y3LG02"/>
<comment type="caution">
    <text evidence="4">The sequence shown here is derived from an EMBL/GenBank/DDBJ whole genome shotgun (WGS) entry which is preliminary data.</text>
</comment>
<dbReference type="SUPFAM" id="SSF53756">
    <property type="entry name" value="UDP-Glycosyltransferase/glycogen phosphorylase"/>
    <property type="match status" value="1"/>
</dbReference>
<dbReference type="SUPFAM" id="SSF53448">
    <property type="entry name" value="Nucleotide-diphospho-sugar transferases"/>
    <property type="match status" value="2"/>
</dbReference>
<dbReference type="InterPro" id="IPR055259">
    <property type="entry name" value="YkvP/CgeB_Glyco_trans-like"/>
</dbReference>
<keyword evidence="1" id="KW-1003">Cell membrane</keyword>
<proteinExistence type="predicted"/>
<dbReference type="PANTHER" id="PTHR43179:SF7">
    <property type="entry name" value="RHAMNOSYLTRANSFERASE WBBL"/>
    <property type="match status" value="1"/>
</dbReference>
<evidence type="ECO:0000313" key="5">
    <source>
        <dbReference type="Proteomes" id="UP000196082"/>
    </source>
</evidence>
<keyword evidence="1" id="KW-0997">Cell inner membrane</keyword>
<keyword evidence="4" id="KW-0808">Transferase</keyword>
<dbReference type="RefSeq" id="WP_086975550.1">
    <property type="nucleotide sequence ID" value="NZ_NFSB01000068.1"/>
</dbReference>
<feature type="domain" description="Glycosyltransferase 2-like" evidence="2">
    <location>
        <begin position="568"/>
        <end position="747"/>
    </location>
</feature>
<evidence type="ECO:0000259" key="2">
    <source>
        <dbReference type="Pfam" id="PF00535"/>
    </source>
</evidence>
<dbReference type="InterPro" id="IPR029044">
    <property type="entry name" value="Nucleotide-diphossugar_trans"/>
</dbReference>
<evidence type="ECO:0000259" key="3">
    <source>
        <dbReference type="Pfam" id="PF13524"/>
    </source>
</evidence>
<evidence type="ECO:0000256" key="1">
    <source>
        <dbReference type="ARBA" id="ARBA00022519"/>
    </source>
</evidence>
<dbReference type="Pfam" id="PF13524">
    <property type="entry name" value="Glyco_trans_1_2"/>
    <property type="match status" value="1"/>
</dbReference>
<dbReference type="PANTHER" id="PTHR43179">
    <property type="entry name" value="RHAMNOSYLTRANSFERASE WBBL"/>
    <property type="match status" value="1"/>
</dbReference>
<evidence type="ECO:0000313" key="4">
    <source>
        <dbReference type="EMBL" id="OUM35090.1"/>
    </source>
</evidence>
<dbReference type="InterPro" id="IPR001173">
    <property type="entry name" value="Glyco_trans_2-like"/>
</dbReference>
<dbReference type="Proteomes" id="UP000196082">
    <property type="component" value="Unassembled WGS sequence"/>
</dbReference>
<dbReference type="Gene3D" id="3.90.550.10">
    <property type="entry name" value="Spore Coat Polysaccharide Biosynthesis Protein SpsA, Chain A"/>
    <property type="match status" value="1"/>
</dbReference>
<gene>
    <name evidence="4" type="ORF">B8W72_09460</name>
</gene>
<protein>
    <submittedName>
        <fullName evidence="4">Glycosyl transferase</fullName>
    </submittedName>
</protein>
<dbReference type="Gene3D" id="3.40.50.2000">
    <property type="entry name" value="Glycogen Phosphorylase B"/>
    <property type="match status" value="1"/>
</dbReference>
<feature type="domain" description="Spore protein YkvP/CgeB glycosyl transferase-like" evidence="3">
    <location>
        <begin position="1021"/>
        <end position="1150"/>
    </location>
</feature>